<comment type="caution">
    <text evidence="1">The sequence shown here is derived from an EMBL/GenBank/DDBJ whole genome shotgun (WGS) entry which is preliminary data.</text>
</comment>
<dbReference type="Pfam" id="PF16784">
    <property type="entry name" value="HNHc_6"/>
    <property type="match status" value="1"/>
</dbReference>
<evidence type="ECO:0000313" key="1">
    <source>
        <dbReference type="EMBL" id="EAG9354846.1"/>
    </source>
</evidence>
<name>A0A7U8DK92_LISMN</name>
<protein>
    <submittedName>
        <fullName evidence="1">Uncharacterized protein</fullName>
    </submittedName>
</protein>
<organism evidence="1 2">
    <name type="scientific">Listeria monocytogenes</name>
    <dbReference type="NCBI Taxonomy" id="1639"/>
    <lineage>
        <taxon>Bacteria</taxon>
        <taxon>Bacillati</taxon>
        <taxon>Bacillota</taxon>
        <taxon>Bacilli</taxon>
        <taxon>Bacillales</taxon>
        <taxon>Listeriaceae</taxon>
        <taxon>Listeria</taxon>
    </lineage>
</organism>
<sequence length="209" mass="24602">MDSSILEKYASADGLVIGVTFFDNRLISAKQQAKIYALLDEITFHTASEEMDFRNKRYGIEFKQEREHIKMALKSSFCNYINIQPFSLANLNQTTAKEFIHYILEFCFRFDIPFHDKWTNLTEDITYFLYLCIKYRKCSITGQSGEIHHVDAIGQGRDRKIYDHTQSRLICLSREMHSKAHQIGWAKFKRLYHLDGIYLNPAQVKECHL</sequence>
<reference evidence="1 2" key="1">
    <citation type="submission" date="2019-04" db="EMBL/GenBank/DDBJ databases">
        <authorList>
            <consortium name="GenomeTrakr network: Whole genome sequencing for foodborne pathogen traceback"/>
        </authorList>
    </citation>
    <scope>NUCLEOTIDE SEQUENCE [LARGE SCALE GENOMIC DNA]</scope>
    <source>
        <strain evidence="1 2">CFSAN072502</strain>
    </source>
</reference>
<dbReference type="Proteomes" id="UP000524387">
    <property type="component" value="Unassembled WGS sequence"/>
</dbReference>
<accession>A0A7U8DK92</accession>
<gene>
    <name evidence="1" type="ORF">CW895_13690</name>
</gene>
<dbReference type="EMBL" id="AABEKN010000006">
    <property type="protein sequence ID" value="EAG9354846.1"/>
    <property type="molecule type" value="Genomic_DNA"/>
</dbReference>
<proteinExistence type="predicted"/>
<dbReference type="InterPro" id="IPR041242">
    <property type="entry name" value="HNHc_6"/>
</dbReference>
<dbReference type="AlphaFoldDB" id="A0A7U8DK92"/>
<evidence type="ECO:0000313" key="2">
    <source>
        <dbReference type="Proteomes" id="UP000524387"/>
    </source>
</evidence>